<protein>
    <submittedName>
        <fullName evidence="1">Uncharacterized protein</fullName>
    </submittedName>
</protein>
<evidence type="ECO:0000313" key="1">
    <source>
        <dbReference type="EMBL" id="KAJ0391782.1"/>
    </source>
</evidence>
<sequence length="123" mass="14255">MEHLQASYYSQNHENVFTQTEHNFMKKVPPTLHVTFLEPYRSLNWSRRELLRDVAKSKAERSHDEGEEETTWYLITQLSQYAPSDFESDQSELEGDDTELWDALPAAELSGIISKADVAFICN</sequence>
<name>A0AAD5Q5N6_PYTIN</name>
<dbReference type="AlphaFoldDB" id="A0AAD5Q5N6"/>
<comment type="caution">
    <text evidence="1">The sequence shown here is derived from an EMBL/GenBank/DDBJ whole genome shotgun (WGS) entry which is preliminary data.</text>
</comment>
<keyword evidence="2" id="KW-1185">Reference proteome</keyword>
<organism evidence="1 2">
    <name type="scientific">Pythium insidiosum</name>
    <name type="common">Pythiosis disease agent</name>
    <dbReference type="NCBI Taxonomy" id="114742"/>
    <lineage>
        <taxon>Eukaryota</taxon>
        <taxon>Sar</taxon>
        <taxon>Stramenopiles</taxon>
        <taxon>Oomycota</taxon>
        <taxon>Peronosporomycetes</taxon>
        <taxon>Pythiales</taxon>
        <taxon>Pythiaceae</taxon>
        <taxon>Pythium</taxon>
    </lineage>
</organism>
<evidence type="ECO:0000313" key="2">
    <source>
        <dbReference type="Proteomes" id="UP001209570"/>
    </source>
</evidence>
<proteinExistence type="predicted"/>
<reference evidence="1" key="1">
    <citation type="submission" date="2021-12" db="EMBL/GenBank/DDBJ databases">
        <title>Prjna785345.</title>
        <authorList>
            <person name="Rujirawat T."/>
            <person name="Krajaejun T."/>
        </authorList>
    </citation>
    <scope>NUCLEOTIDE SEQUENCE</scope>
    <source>
        <strain evidence="1">Pi057C3</strain>
    </source>
</reference>
<dbReference type="Proteomes" id="UP001209570">
    <property type="component" value="Unassembled WGS sequence"/>
</dbReference>
<dbReference type="EMBL" id="JAKCXM010000842">
    <property type="protein sequence ID" value="KAJ0391782.1"/>
    <property type="molecule type" value="Genomic_DNA"/>
</dbReference>
<accession>A0AAD5Q5N6</accession>
<gene>
    <name evidence="1" type="ORF">P43SY_004851</name>
</gene>